<reference evidence="4 5" key="1">
    <citation type="journal article" date="2006" name="Genome Res.">
        <title>Skewed genomic variability in strains of the toxigenic bacterial pathogen, Clostridium perfringens.</title>
        <authorList>
            <person name="Myers G.S."/>
            <person name="Rasko D.A."/>
            <person name="Cheung J.K."/>
            <person name="Ravel J."/>
            <person name="Seshadri R."/>
            <person name="Deboy R.T."/>
            <person name="Ren Q."/>
            <person name="Varga J."/>
            <person name="Awad M.M."/>
            <person name="Brinkac L.M."/>
            <person name="Daugherty S.C."/>
            <person name="Haft D.H."/>
            <person name="Dodson R.J."/>
            <person name="Madupu R."/>
            <person name="Nelson W.C."/>
            <person name="Rosovitz M.J."/>
            <person name="Sullivan S.A."/>
            <person name="Khouri H."/>
            <person name="Dimitrov G.I."/>
            <person name="Watkins K.L."/>
            <person name="Mulligan S."/>
            <person name="Benton J."/>
            <person name="Radune D."/>
            <person name="Fisher D.J."/>
            <person name="Atkins H.S."/>
            <person name="Hiscox T."/>
            <person name="Jost B.H."/>
            <person name="Billington S.J."/>
            <person name="Songer J.G."/>
            <person name="McClane B.A."/>
            <person name="Titball R.W."/>
            <person name="Rood J.I."/>
            <person name="Melville S.B."/>
            <person name="Paulsen I.T."/>
        </authorList>
    </citation>
    <scope>NUCLEOTIDE SEQUENCE [LARGE SCALE GENOMIC DNA]</scope>
    <source>
        <strain evidence="5">ATCC 13124 / DSM 756 / JCM 1290 / NCIMB 6125 / NCTC 8237 / S 107 / Type A</strain>
    </source>
</reference>
<dbReference type="eggNOG" id="COG4086">
    <property type="taxonomic scope" value="Bacteria"/>
</dbReference>
<gene>
    <name evidence="4" type="ordered locus">CPF_0108</name>
</gene>
<evidence type="ECO:0000256" key="2">
    <source>
        <dbReference type="SAM" id="MobiDB-lite"/>
    </source>
</evidence>
<feature type="coiled-coil region" evidence="1">
    <location>
        <begin position="250"/>
        <end position="277"/>
    </location>
</feature>
<feature type="region of interest" description="Disordered" evidence="2">
    <location>
        <begin position="331"/>
        <end position="521"/>
    </location>
</feature>
<dbReference type="KEGG" id="cpf:CPF_0108"/>
<dbReference type="EMBL" id="CP000246">
    <property type="protein sequence ID" value="ABG84401.1"/>
    <property type="molecule type" value="Genomic_DNA"/>
</dbReference>
<feature type="signal peptide" evidence="3">
    <location>
        <begin position="1"/>
        <end position="26"/>
    </location>
</feature>
<accession>A0A0H2YTJ5</accession>
<keyword evidence="5" id="KW-1185">Reference proteome</keyword>
<keyword evidence="1" id="KW-0175">Coiled coil</keyword>
<evidence type="ECO:0000256" key="1">
    <source>
        <dbReference type="SAM" id="Coils"/>
    </source>
</evidence>
<keyword evidence="3" id="KW-0732">Signal</keyword>
<dbReference type="HOGENOM" id="CLU_522454_0_0_9"/>
<feature type="compositionally biased region" description="Basic and acidic residues" evidence="2">
    <location>
        <begin position="494"/>
        <end position="521"/>
    </location>
</feature>
<feature type="compositionally biased region" description="Polar residues" evidence="2">
    <location>
        <begin position="367"/>
        <end position="393"/>
    </location>
</feature>
<feature type="compositionally biased region" description="Low complexity" evidence="2">
    <location>
        <begin position="413"/>
        <end position="437"/>
    </location>
</feature>
<proteinExistence type="predicted"/>
<evidence type="ECO:0000256" key="3">
    <source>
        <dbReference type="SAM" id="SignalP"/>
    </source>
</evidence>
<dbReference type="RefSeq" id="WP_011590061.1">
    <property type="nucleotide sequence ID" value="NC_008261.1"/>
</dbReference>
<feature type="compositionally biased region" description="Basic and acidic residues" evidence="2">
    <location>
        <begin position="348"/>
        <end position="366"/>
    </location>
</feature>
<dbReference type="InterPro" id="IPR009343">
    <property type="entry name" value="DUF1002"/>
</dbReference>
<feature type="compositionally biased region" description="Basic and acidic residues" evidence="2">
    <location>
        <begin position="438"/>
        <end position="450"/>
    </location>
</feature>
<dbReference type="STRING" id="195103.CPF_0108"/>
<dbReference type="Pfam" id="PF06207">
    <property type="entry name" value="DUF1002"/>
    <property type="match status" value="1"/>
</dbReference>
<dbReference type="AlphaFoldDB" id="A0A0H2YTJ5"/>
<dbReference type="PaxDb" id="195103-CPF_0108"/>
<feature type="compositionally biased region" description="Basic and acidic residues" evidence="2">
    <location>
        <begin position="475"/>
        <end position="485"/>
    </location>
</feature>
<sequence>MKKNKLITAMILAGAISIGSFTTVFADTKEVVTLGANLNSSQKQEMFKEFGVKPNDVKVITMNVNEIREQLGLPKIVGEFKGNAYSSAFVKLEEKGYGIKVKTNNLTEVTKTMLSNALLTSGVTDADVIATAPFPVTGTSALAGVLQAFEKATGENIPVENKEVARQELSITNNLAKAKNSEGQDIGRDGASAIVNQAKEEVIKDKPKNDKEVGEIVNNITNNYNIKLTPTQEQELVALLANINSLGLDYSKLKGELDSLSNNIQEALKENGQELKESGTLDRILNKILGVCTDIKNWFVAHFGDGEVTINGVTYDKDGNMINKDQLNNIGTSISDEDNDTSNNESKNNIEDKSQKSDSKEKETDKANSNNQEDSNSQGEQESNGNGSLNNDTKSNKESKNKDAQGAKESKNSKPNKNSVSSSKNNSNKNNSGSSNNSKDKSKETIKLEDGNVIPKYNSKGEEYNPVTGGYGHMQETEDAGKDSDQTIDYIIVDGKKVPLHDEQGREYNPETGRYGDPDDN</sequence>
<organism evidence="4 5">
    <name type="scientific">Clostridium perfringens (strain ATCC 13124 / DSM 756 / JCM 1290 / NCIMB 6125 / NCTC 8237 / Type A)</name>
    <dbReference type="NCBI Taxonomy" id="195103"/>
    <lineage>
        <taxon>Bacteria</taxon>
        <taxon>Bacillati</taxon>
        <taxon>Bacillota</taxon>
        <taxon>Clostridia</taxon>
        <taxon>Eubacteriales</taxon>
        <taxon>Clostridiaceae</taxon>
        <taxon>Clostridium</taxon>
    </lineage>
</organism>
<feature type="compositionally biased region" description="Basic and acidic residues" evidence="2">
    <location>
        <begin position="394"/>
        <end position="412"/>
    </location>
</feature>
<name>A0A0H2YTJ5_CLOP1</name>
<evidence type="ECO:0000313" key="5">
    <source>
        <dbReference type="Proteomes" id="UP000001823"/>
    </source>
</evidence>
<evidence type="ECO:0000313" key="4">
    <source>
        <dbReference type="EMBL" id="ABG84401.1"/>
    </source>
</evidence>
<feature type="chain" id="PRO_5002603017" evidence="3">
    <location>
        <begin position="27"/>
        <end position="521"/>
    </location>
</feature>
<protein>
    <submittedName>
        <fullName evidence="4">Conserved domain protein</fullName>
    </submittedName>
</protein>
<dbReference type="Proteomes" id="UP000001823">
    <property type="component" value="Chromosome"/>
</dbReference>